<dbReference type="PANTHER" id="PTHR30100:SF1">
    <property type="entry name" value="PHOSPHATE ACYLTRANSFERASE"/>
    <property type="match status" value="1"/>
</dbReference>
<evidence type="ECO:0000256" key="6">
    <source>
        <dbReference type="ARBA" id="ARBA00023209"/>
    </source>
</evidence>
<proteinExistence type="inferred from homology"/>
<sequence length="333" mass="35960">MKIAVDTMGGDHAPEVVIKGVERARDEFSDLEFLLYGDEDQIKQYLTNTERMTVVPTQSVILGTDEPMKAIRQKKDSSMVMAAQAVKQQKADALFSLGNTGALLAAGIFIIGRLKNIARPALMPTLPGMSLEKGFNFLDVGANAEAKVNYLIQWAVMGSFYAHEVKGLANPRVGLLNNGSEFDKGDKLHQEAYQELSKIKGINFIGNVEADGLLQGAADVVVTDGFTGNAVLKAIEGSVKVLMTQLKHALLSNGSRAKIGALLAKPALSTIKSTFDVASYGGAVLMGVKAPVVKSHGSSDARTVYYALVQLRMMYNKGMLNQVIEYFDQQPQN</sequence>
<name>A0A417ZC95_9LACO</name>
<dbReference type="PANTHER" id="PTHR30100">
    <property type="entry name" value="FATTY ACID/PHOSPHOLIPID SYNTHESIS PROTEIN PLSX"/>
    <property type="match status" value="1"/>
</dbReference>
<comment type="function">
    <text evidence="10">Catalyzes the reversible formation of acyl-phosphate (acyl-PO(4)) from acyl-[acyl-carrier-protein] (acyl-ACP). This enzyme utilizes acyl-ACP as fatty acyl donor, but not acyl-CoA.</text>
</comment>
<dbReference type="Gene3D" id="3.40.718.10">
    <property type="entry name" value="Isopropylmalate Dehydrogenase"/>
    <property type="match status" value="1"/>
</dbReference>
<dbReference type="NCBIfam" id="TIGR00182">
    <property type="entry name" value="plsX"/>
    <property type="match status" value="1"/>
</dbReference>
<gene>
    <name evidence="10" type="primary">plsX</name>
    <name evidence="11" type="ORF">DS832_01765</name>
</gene>
<dbReference type="SUPFAM" id="SSF53659">
    <property type="entry name" value="Isocitrate/Isopropylmalate dehydrogenase-like"/>
    <property type="match status" value="1"/>
</dbReference>
<dbReference type="GO" id="GO:0005737">
    <property type="term" value="C:cytoplasm"/>
    <property type="evidence" value="ECO:0007669"/>
    <property type="project" value="UniProtKB-SubCell"/>
</dbReference>
<accession>A0A417ZC95</accession>
<comment type="similarity">
    <text evidence="10">Belongs to the PlsX family.</text>
</comment>
<dbReference type="GO" id="GO:0006633">
    <property type="term" value="P:fatty acid biosynthetic process"/>
    <property type="evidence" value="ECO:0007669"/>
    <property type="project" value="UniProtKB-UniRule"/>
</dbReference>
<comment type="subunit">
    <text evidence="9 10">Homodimer. Probably interacts with PlsY.</text>
</comment>
<evidence type="ECO:0000313" key="12">
    <source>
        <dbReference type="Proteomes" id="UP000284822"/>
    </source>
</evidence>
<evidence type="ECO:0000256" key="2">
    <source>
        <dbReference type="ARBA" id="ARBA00022490"/>
    </source>
</evidence>
<comment type="caution">
    <text evidence="11">The sequence shown here is derived from an EMBL/GenBank/DDBJ whole genome shotgun (WGS) entry which is preliminary data.</text>
</comment>
<reference evidence="11 12" key="1">
    <citation type="submission" date="2018-07" db="EMBL/GenBank/DDBJ databases">
        <title>Genome sequences of six Lactobacillus spp. isolated from bumble bee guts.</title>
        <authorList>
            <person name="Motta E.V.S."/>
            <person name="Moran N.A."/>
        </authorList>
    </citation>
    <scope>NUCLEOTIDE SEQUENCE [LARGE SCALE GENOMIC DNA]</scope>
    <source>
        <strain evidence="11 12">LV-8.1</strain>
    </source>
</reference>
<keyword evidence="5 10" id="KW-0443">Lipid metabolism</keyword>
<dbReference type="EC" id="2.3.1.274" evidence="8 10"/>
<keyword evidence="4 10" id="KW-0808">Transferase</keyword>
<evidence type="ECO:0000256" key="1">
    <source>
        <dbReference type="ARBA" id="ARBA00001232"/>
    </source>
</evidence>
<dbReference type="EMBL" id="QOCS01000005">
    <property type="protein sequence ID" value="RHW48317.1"/>
    <property type="molecule type" value="Genomic_DNA"/>
</dbReference>
<dbReference type="PIRSF" id="PIRSF002465">
    <property type="entry name" value="Phsphlp_syn_PlsX"/>
    <property type="match status" value="1"/>
</dbReference>
<evidence type="ECO:0000256" key="5">
    <source>
        <dbReference type="ARBA" id="ARBA00023098"/>
    </source>
</evidence>
<dbReference type="InterPro" id="IPR012281">
    <property type="entry name" value="Phospholipid_synth_PlsX-like"/>
</dbReference>
<dbReference type="AlphaFoldDB" id="A0A417ZC95"/>
<evidence type="ECO:0000256" key="4">
    <source>
        <dbReference type="ARBA" id="ARBA00022679"/>
    </source>
</evidence>
<evidence type="ECO:0000256" key="9">
    <source>
        <dbReference type="ARBA" id="ARBA00046608"/>
    </source>
</evidence>
<comment type="catalytic activity">
    <reaction evidence="1 10">
        <text>a fatty acyl-[ACP] + phosphate = an acyl phosphate + holo-[ACP]</text>
        <dbReference type="Rhea" id="RHEA:42292"/>
        <dbReference type="Rhea" id="RHEA-COMP:9685"/>
        <dbReference type="Rhea" id="RHEA-COMP:14125"/>
        <dbReference type="ChEBI" id="CHEBI:43474"/>
        <dbReference type="ChEBI" id="CHEBI:59918"/>
        <dbReference type="ChEBI" id="CHEBI:64479"/>
        <dbReference type="ChEBI" id="CHEBI:138651"/>
        <dbReference type="EC" id="2.3.1.274"/>
    </reaction>
</comment>
<keyword evidence="2 10" id="KW-0963">Cytoplasm</keyword>
<comment type="pathway">
    <text evidence="10">Lipid metabolism; phospholipid metabolism.</text>
</comment>
<keyword evidence="7 10" id="KW-1208">Phospholipid metabolism</keyword>
<evidence type="ECO:0000313" key="11">
    <source>
        <dbReference type="EMBL" id="RHW48317.1"/>
    </source>
</evidence>
<organism evidence="11 12">
    <name type="scientific">Bombilactobacillus bombi</name>
    <dbReference type="NCBI Taxonomy" id="1303590"/>
    <lineage>
        <taxon>Bacteria</taxon>
        <taxon>Bacillati</taxon>
        <taxon>Bacillota</taxon>
        <taxon>Bacilli</taxon>
        <taxon>Lactobacillales</taxon>
        <taxon>Lactobacillaceae</taxon>
        <taxon>Bombilactobacillus</taxon>
    </lineage>
</organism>
<evidence type="ECO:0000256" key="7">
    <source>
        <dbReference type="ARBA" id="ARBA00023264"/>
    </source>
</evidence>
<evidence type="ECO:0000256" key="3">
    <source>
        <dbReference type="ARBA" id="ARBA00022516"/>
    </source>
</evidence>
<dbReference type="InterPro" id="IPR003664">
    <property type="entry name" value="FA_synthesis"/>
</dbReference>
<protein>
    <recommendedName>
        <fullName evidence="8 10">Phosphate acyltransferase</fullName>
        <ecNumber evidence="8 10">2.3.1.274</ecNumber>
    </recommendedName>
    <alternativeName>
        <fullName evidence="10">Acyl-ACP phosphotransacylase</fullName>
    </alternativeName>
    <alternativeName>
        <fullName evidence="10">Acyl-[acyl-carrier-protein]--phosphate acyltransferase</fullName>
    </alternativeName>
    <alternativeName>
        <fullName evidence="10">Phosphate-acyl-ACP acyltransferase</fullName>
    </alternativeName>
</protein>
<evidence type="ECO:0000256" key="10">
    <source>
        <dbReference type="HAMAP-Rule" id="MF_00019"/>
    </source>
</evidence>
<keyword evidence="11" id="KW-0012">Acyltransferase</keyword>
<comment type="subcellular location">
    <subcellularLocation>
        <location evidence="10">Cytoplasm</location>
    </subcellularLocation>
    <text evidence="10">Associated with the membrane possibly through PlsY.</text>
</comment>
<dbReference type="Proteomes" id="UP000284822">
    <property type="component" value="Unassembled WGS sequence"/>
</dbReference>
<dbReference type="GO" id="GO:0043811">
    <property type="term" value="F:phosphate:acyl-[acyl carrier protein] acyltransferase activity"/>
    <property type="evidence" value="ECO:0007669"/>
    <property type="project" value="UniProtKB-UniRule"/>
</dbReference>
<evidence type="ECO:0000256" key="8">
    <source>
        <dbReference type="ARBA" id="ARBA00024069"/>
    </source>
</evidence>
<dbReference type="HAMAP" id="MF_00019">
    <property type="entry name" value="PlsX"/>
    <property type="match status" value="1"/>
</dbReference>
<dbReference type="UniPathway" id="UPA00085"/>
<dbReference type="GO" id="GO:0008654">
    <property type="term" value="P:phospholipid biosynthetic process"/>
    <property type="evidence" value="ECO:0007669"/>
    <property type="project" value="UniProtKB-KW"/>
</dbReference>
<dbReference type="RefSeq" id="WP_118910103.1">
    <property type="nucleotide sequence ID" value="NZ_QOCS01000005.1"/>
</dbReference>
<keyword evidence="6 10" id="KW-0594">Phospholipid biosynthesis</keyword>
<keyword evidence="3 10" id="KW-0444">Lipid biosynthesis</keyword>
<dbReference type="Pfam" id="PF02504">
    <property type="entry name" value="FA_synthesis"/>
    <property type="match status" value="1"/>
</dbReference>